<keyword evidence="2" id="KW-0813">Transport</keyword>
<comment type="similarity">
    <text evidence="1">Belongs to the bacterial solute-binding protein 5 family.</text>
</comment>
<protein>
    <submittedName>
        <fullName evidence="6">ABC transporter substrate-binding protein</fullName>
    </submittedName>
</protein>
<comment type="caution">
    <text evidence="6">The sequence shown here is derived from an EMBL/GenBank/DDBJ whole genome shotgun (WGS) entry which is preliminary data.</text>
</comment>
<dbReference type="PIRSF" id="PIRSF002741">
    <property type="entry name" value="MppA"/>
    <property type="match status" value="1"/>
</dbReference>
<evidence type="ECO:0000256" key="3">
    <source>
        <dbReference type="ARBA" id="ARBA00022729"/>
    </source>
</evidence>
<dbReference type="PANTHER" id="PTHR30290">
    <property type="entry name" value="PERIPLASMIC BINDING COMPONENT OF ABC TRANSPORTER"/>
    <property type="match status" value="1"/>
</dbReference>
<evidence type="ECO:0000256" key="2">
    <source>
        <dbReference type="ARBA" id="ARBA00022448"/>
    </source>
</evidence>
<evidence type="ECO:0000259" key="5">
    <source>
        <dbReference type="Pfam" id="PF00496"/>
    </source>
</evidence>
<dbReference type="CDD" id="cd00995">
    <property type="entry name" value="PBP2_NikA_DppA_OppA_like"/>
    <property type="match status" value="1"/>
</dbReference>
<dbReference type="EMBL" id="JAEUAX010000005">
    <property type="protein sequence ID" value="MBW9110459.1"/>
    <property type="molecule type" value="Genomic_DNA"/>
</dbReference>
<name>A0ABS7I1G8_9MICO</name>
<evidence type="ECO:0000256" key="1">
    <source>
        <dbReference type="ARBA" id="ARBA00005695"/>
    </source>
</evidence>
<dbReference type="Gene3D" id="3.40.190.10">
    <property type="entry name" value="Periplasmic binding protein-like II"/>
    <property type="match status" value="1"/>
</dbReference>
<dbReference type="PROSITE" id="PS51257">
    <property type="entry name" value="PROKAR_LIPOPROTEIN"/>
    <property type="match status" value="1"/>
</dbReference>
<reference evidence="6 7" key="1">
    <citation type="journal article" date="2021" name="MBio">
        <title>Poor Competitiveness of Bradyrhizobium in Pigeon Pea Root Colonization in Indian Soils.</title>
        <authorList>
            <person name="Chalasani D."/>
            <person name="Basu A."/>
            <person name="Pullabhotla S.V.S.R.N."/>
            <person name="Jorrin B."/>
            <person name="Neal A.L."/>
            <person name="Poole P.S."/>
            <person name="Podile A.R."/>
            <person name="Tkacz A."/>
        </authorList>
    </citation>
    <scope>NUCLEOTIDE SEQUENCE [LARGE SCALE GENOMIC DNA]</scope>
    <source>
        <strain evidence="6 7">HU12</strain>
    </source>
</reference>
<dbReference type="PANTHER" id="PTHR30290:SF9">
    <property type="entry name" value="OLIGOPEPTIDE-BINDING PROTEIN APPA"/>
    <property type="match status" value="1"/>
</dbReference>
<sequence length="534" mass="57011">MTKSPVRTATTAVGLVAAAAIALSGCAAAQPDEASTDIIIGYGDVDTLDPAQFKTDTATLVVSNIYGTLFTQKYADHDGVLVGTDEYEPSLAESVEYSADGTELTITVKPDLKFADGSDLTADDVAYTLQRSLSDVGYTGIFADYLRFSDPADGIIATDDLTVTVQTEGESPLLEKFLSFQTFGILSKADAEANSTEEWATDYFSEGGVSSGPYQVSDRTPGTNIVLEKNPEYTVADLSDSPETVTIQNQPSAEQAYLALQNGSIDIALGASPDLAAEAESVDSVKVITTASGWINYLGMNAQVPALQDVRVRQAIDLLVPYQALRDEVMAGYAGPAYGADPYPMNGALDETGDKQAYDTDPDAAAQLLADAGVSDLNLTLTVQASDPIAVKSATFIQSALKDGGITVAVDQLADAEYFSALGDGTTELFINSWYSWGEDPVYQLNFLLRTGQFTNYARYSNAAVDSLLDQAMVEADETARFDLGKQAQQLVIDDAPWAFLFARNNLSLTSPEVGGVTRPDDTFLRLQYLTLQQ</sequence>
<keyword evidence="7" id="KW-1185">Reference proteome</keyword>
<evidence type="ECO:0000313" key="7">
    <source>
        <dbReference type="Proteomes" id="UP000777440"/>
    </source>
</evidence>
<dbReference type="Pfam" id="PF00496">
    <property type="entry name" value="SBP_bac_5"/>
    <property type="match status" value="1"/>
</dbReference>
<organism evidence="6 7">
    <name type="scientific">Microbacterium ureisolvens</name>
    <dbReference type="NCBI Taxonomy" id="2781186"/>
    <lineage>
        <taxon>Bacteria</taxon>
        <taxon>Bacillati</taxon>
        <taxon>Actinomycetota</taxon>
        <taxon>Actinomycetes</taxon>
        <taxon>Micrococcales</taxon>
        <taxon>Microbacteriaceae</taxon>
        <taxon>Microbacterium</taxon>
    </lineage>
</organism>
<feature type="signal peptide" evidence="4">
    <location>
        <begin position="1"/>
        <end position="29"/>
    </location>
</feature>
<dbReference type="Proteomes" id="UP000777440">
    <property type="component" value="Unassembled WGS sequence"/>
</dbReference>
<dbReference type="InterPro" id="IPR000914">
    <property type="entry name" value="SBP_5_dom"/>
</dbReference>
<accession>A0ABS7I1G8</accession>
<dbReference type="InterPro" id="IPR039424">
    <property type="entry name" value="SBP_5"/>
</dbReference>
<keyword evidence="3 4" id="KW-0732">Signal</keyword>
<evidence type="ECO:0000313" key="6">
    <source>
        <dbReference type="EMBL" id="MBW9110459.1"/>
    </source>
</evidence>
<evidence type="ECO:0000256" key="4">
    <source>
        <dbReference type="SAM" id="SignalP"/>
    </source>
</evidence>
<gene>
    <name evidence="6" type="ORF">JNB61_11810</name>
</gene>
<dbReference type="SUPFAM" id="SSF53850">
    <property type="entry name" value="Periplasmic binding protein-like II"/>
    <property type="match status" value="1"/>
</dbReference>
<dbReference type="InterPro" id="IPR030678">
    <property type="entry name" value="Peptide/Ni-bd"/>
</dbReference>
<proteinExistence type="inferred from homology"/>
<feature type="chain" id="PRO_5045954579" evidence="4">
    <location>
        <begin position="30"/>
        <end position="534"/>
    </location>
</feature>
<feature type="domain" description="Solute-binding protein family 5" evidence="5">
    <location>
        <begin position="86"/>
        <end position="454"/>
    </location>
</feature>
<dbReference type="RefSeq" id="WP_220289266.1">
    <property type="nucleotide sequence ID" value="NZ_JAEUAX010000005.1"/>
</dbReference>
<dbReference type="Gene3D" id="3.10.105.10">
    <property type="entry name" value="Dipeptide-binding Protein, Domain 3"/>
    <property type="match status" value="1"/>
</dbReference>